<dbReference type="GO" id="GO:0004497">
    <property type="term" value="F:monooxygenase activity"/>
    <property type="evidence" value="ECO:0007669"/>
    <property type="project" value="UniProtKB-KW"/>
</dbReference>
<gene>
    <name evidence="3" type="ORF">WDV06_03835</name>
</gene>
<keyword evidence="3" id="KW-0503">Monooxygenase</keyword>
<evidence type="ECO:0000259" key="2">
    <source>
        <dbReference type="Pfam" id="PF01494"/>
    </source>
</evidence>
<proteinExistence type="predicted"/>
<dbReference type="InterPro" id="IPR002938">
    <property type="entry name" value="FAD-bd"/>
</dbReference>
<evidence type="ECO:0000256" key="1">
    <source>
        <dbReference type="SAM" id="MobiDB-lite"/>
    </source>
</evidence>
<evidence type="ECO:0000313" key="4">
    <source>
        <dbReference type="Proteomes" id="UP001610631"/>
    </source>
</evidence>
<organism evidence="3 4">
    <name type="scientific">Streptomyces racemochromogenes</name>
    <dbReference type="NCBI Taxonomy" id="67353"/>
    <lineage>
        <taxon>Bacteria</taxon>
        <taxon>Bacillati</taxon>
        <taxon>Actinomycetota</taxon>
        <taxon>Actinomycetes</taxon>
        <taxon>Kitasatosporales</taxon>
        <taxon>Streptomycetaceae</taxon>
        <taxon>Streptomyces</taxon>
    </lineage>
</organism>
<dbReference type="Gene3D" id="3.50.50.60">
    <property type="entry name" value="FAD/NAD(P)-binding domain"/>
    <property type="match status" value="1"/>
</dbReference>
<comment type="caution">
    <text evidence="3">The sequence shown here is derived from an EMBL/GenBank/DDBJ whole genome shotgun (WGS) entry which is preliminary data.</text>
</comment>
<dbReference type="EMBL" id="JBBDHD010000006">
    <property type="protein sequence ID" value="MFH7594219.1"/>
    <property type="molecule type" value="Genomic_DNA"/>
</dbReference>
<dbReference type="Pfam" id="PF01494">
    <property type="entry name" value="FAD_binding_3"/>
    <property type="match status" value="1"/>
</dbReference>
<keyword evidence="4" id="KW-1185">Reference proteome</keyword>
<sequence>MDDTPDNHPAGSDDAHTRPGTGPRPPDGEGSGPDDEGHDHAVVLGAGPAGLLTARVLAGYFPRVTVLERDGLPDDGPGFRPGVPQSRHVHVLWSRGIEVMERLLPGITAELTGAGAVLLESPRDFLWLSPADWFQPVPGARMLVGSRQLLDWTLRRAVRRDRRIEVLGGRAVTGLVAGPDRRAVTGVTLRDRAPLAARLVVDATGRTSKAPAWLAALGYPAPEVTRYDSHLGYASRAYAPPEAPQAGPVARRWRGMYVQGRPESPRGGVLVPQEDGSWLVTLLGNGEHVPPTRDPEFLEFARSLRSPALYEAIRDAEPLSEPTGFRATANEWRHYERMDRWPEGLLVVGDAACRFNPVYGHGMSVAAGAAHALDSALAGLPAHRVPAEARALQRRTAEAAAVAWQIATSEDLRYPWTEGPPPDRATRVLQRYMSRVMAGANTDPAISGPFFGVLSLSAPPNTLLAPGTVLRVLSKWRLPTAPDAPPYPPHHAG</sequence>
<dbReference type="RefSeq" id="WP_395508161.1">
    <property type="nucleotide sequence ID" value="NZ_JBBDHD010000006.1"/>
</dbReference>
<dbReference type="InterPro" id="IPR036188">
    <property type="entry name" value="FAD/NAD-bd_sf"/>
</dbReference>
<dbReference type="Proteomes" id="UP001610631">
    <property type="component" value="Unassembled WGS sequence"/>
</dbReference>
<dbReference type="PRINTS" id="PR00420">
    <property type="entry name" value="RNGMNOXGNASE"/>
</dbReference>
<keyword evidence="3" id="KW-0560">Oxidoreductase</keyword>
<feature type="domain" description="FAD-binding" evidence="2">
    <location>
        <begin position="42"/>
        <end position="407"/>
    </location>
</feature>
<accession>A0ABW7P7B0</accession>
<evidence type="ECO:0000313" key="3">
    <source>
        <dbReference type="EMBL" id="MFH7594219.1"/>
    </source>
</evidence>
<feature type="region of interest" description="Disordered" evidence="1">
    <location>
        <begin position="1"/>
        <end position="42"/>
    </location>
</feature>
<protein>
    <submittedName>
        <fullName evidence="3">FAD-dependent monooxygenase</fullName>
    </submittedName>
</protein>
<reference evidence="3 4" key="1">
    <citation type="submission" date="2024-03" db="EMBL/GenBank/DDBJ databases">
        <title>Whole genome sequencing of Streptomyces racemochromogenes, to identify antimicrobial biosynthetic gene clusters.</title>
        <authorList>
            <person name="Suryawanshi P."/>
            <person name="Krishnaraj P.U."/>
            <person name="Arun Y.P."/>
            <person name="Suryawanshi M.P."/>
            <person name="Rakshit O."/>
        </authorList>
    </citation>
    <scope>NUCLEOTIDE SEQUENCE [LARGE SCALE GENOMIC DNA]</scope>
    <source>
        <strain evidence="3 4">AUDT626</strain>
    </source>
</reference>
<dbReference type="PANTHER" id="PTHR43422:SF3">
    <property type="entry name" value="THIAMINE THIAZOLE SYNTHASE"/>
    <property type="match status" value="1"/>
</dbReference>
<dbReference type="PANTHER" id="PTHR43422">
    <property type="entry name" value="THIAMINE THIAZOLE SYNTHASE"/>
    <property type="match status" value="1"/>
</dbReference>
<name>A0ABW7P7B0_9ACTN</name>
<dbReference type="SUPFAM" id="SSF51905">
    <property type="entry name" value="FAD/NAD(P)-binding domain"/>
    <property type="match status" value="1"/>
</dbReference>